<comment type="similarity">
    <text evidence="2">Belongs to the PAF1 family.</text>
</comment>
<gene>
    <name evidence="5" type="ORF">BABINDRAFT_159338</name>
</gene>
<feature type="region of interest" description="Disordered" evidence="4">
    <location>
        <begin position="362"/>
        <end position="398"/>
    </location>
</feature>
<dbReference type="GeneID" id="30145451"/>
<dbReference type="PANTHER" id="PTHR23188:SF12">
    <property type="entry name" value="RNA POLYMERASE II-ASSOCIATED FACTOR 1 HOMOLOG"/>
    <property type="match status" value="1"/>
</dbReference>
<reference evidence="6" key="1">
    <citation type="submission" date="2016-05" db="EMBL/GenBank/DDBJ databases">
        <title>Comparative genomics of biotechnologically important yeasts.</title>
        <authorList>
            <consortium name="DOE Joint Genome Institute"/>
            <person name="Riley R."/>
            <person name="Haridas S."/>
            <person name="Wolfe K.H."/>
            <person name="Lopes M.R."/>
            <person name="Hittinger C.T."/>
            <person name="Goker M."/>
            <person name="Salamov A."/>
            <person name="Wisecaver J."/>
            <person name="Long T.M."/>
            <person name="Aerts A.L."/>
            <person name="Barry K."/>
            <person name="Choi C."/>
            <person name="Clum A."/>
            <person name="Coughlan A.Y."/>
            <person name="Deshpande S."/>
            <person name="Douglass A.P."/>
            <person name="Hanson S.J."/>
            <person name="Klenk H.-P."/>
            <person name="Labutti K."/>
            <person name="Lapidus A."/>
            <person name="Lindquist E."/>
            <person name="Lipzen A."/>
            <person name="Meier-Kolthoff J.P."/>
            <person name="Ohm R.A."/>
            <person name="Otillar R.P."/>
            <person name="Pangilinan J."/>
            <person name="Peng Y."/>
            <person name="Rokas A."/>
            <person name="Rosa C.A."/>
            <person name="Scheuner C."/>
            <person name="Sibirny A.A."/>
            <person name="Slot J.C."/>
            <person name="Stielow J.B."/>
            <person name="Sun H."/>
            <person name="Kurtzman C.P."/>
            <person name="Blackwell M."/>
            <person name="Grigoriev I.V."/>
            <person name="Jeffries T.W."/>
        </authorList>
    </citation>
    <scope>NUCLEOTIDE SEQUENCE [LARGE SCALE GENOMIC DNA]</scope>
    <source>
        <strain evidence="6">NRRL Y-12698</strain>
    </source>
</reference>
<dbReference type="OrthoDB" id="10260285at2759"/>
<keyword evidence="6" id="KW-1185">Reference proteome</keyword>
<dbReference type="Pfam" id="PF03985">
    <property type="entry name" value="Paf1"/>
    <property type="match status" value="1"/>
</dbReference>
<sequence length="398" mass="44787">MANTKKLRFAYPHPVFRLPIMSRKQEYIARTRFLNDLPPPPCAPKLLTYNSLPQEDLGLVDSPALLSSVFRKENFRSLVGCVGMRLDLLAMPGVLDYGDERAMFALNNHIDLHPDDRILLRDPGAERVAAKDPGVSFLRRTEYISEKRSTILGYSGDKKRVEAQAIDPESQVAAVEATFQFCLDTDVASLKHPKKAHLTAKKTWAFLPDTSAMDQNYMTIKFVNSAALSREQHKSAGEALDTSIFKPTTLDSGEWISFYKTSQAASDTLKRKFGEANPAHGLDESETFSFKRIRDYEMKFNRFARTDELAVELHRENSTAVFLPIGGRIDLSTRRVPPALKKVVEDNTIDAINFSLTEPTVEETRARDSVRGQYDPLNYGQEEVEESESEDNEDSGAI</sequence>
<evidence type="ECO:0000313" key="5">
    <source>
        <dbReference type="EMBL" id="ODQ82841.1"/>
    </source>
</evidence>
<name>A0A1E3QYY7_9ASCO</name>
<evidence type="ECO:0000256" key="1">
    <source>
        <dbReference type="ARBA" id="ARBA00004123"/>
    </source>
</evidence>
<evidence type="ECO:0000256" key="3">
    <source>
        <dbReference type="ARBA" id="ARBA00023242"/>
    </source>
</evidence>
<dbReference type="AlphaFoldDB" id="A0A1E3QYY7"/>
<feature type="compositionally biased region" description="Acidic residues" evidence="4">
    <location>
        <begin position="382"/>
        <end position="398"/>
    </location>
</feature>
<dbReference type="GO" id="GO:0016593">
    <property type="term" value="C:Cdc73/Paf1 complex"/>
    <property type="evidence" value="ECO:0007669"/>
    <property type="project" value="InterPro"/>
</dbReference>
<dbReference type="Proteomes" id="UP000094336">
    <property type="component" value="Unassembled WGS sequence"/>
</dbReference>
<keyword evidence="3" id="KW-0539">Nucleus</keyword>
<dbReference type="EMBL" id="KV454426">
    <property type="protein sequence ID" value="ODQ82841.1"/>
    <property type="molecule type" value="Genomic_DNA"/>
</dbReference>
<proteinExistence type="inferred from homology"/>
<dbReference type="GO" id="GO:0006368">
    <property type="term" value="P:transcription elongation by RNA polymerase II"/>
    <property type="evidence" value="ECO:0007669"/>
    <property type="project" value="InterPro"/>
</dbReference>
<comment type="subcellular location">
    <subcellularLocation>
        <location evidence="1">Nucleus</location>
    </subcellularLocation>
</comment>
<accession>A0A1E3QYY7</accession>
<dbReference type="STRING" id="984486.A0A1E3QYY7"/>
<dbReference type="PANTHER" id="PTHR23188">
    <property type="entry name" value="RNA POLYMERASE II-ASSOCIATED FACTOR 1 HOMOLOG"/>
    <property type="match status" value="1"/>
</dbReference>
<dbReference type="GO" id="GO:0000993">
    <property type="term" value="F:RNA polymerase II complex binding"/>
    <property type="evidence" value="ECO:0007669"/>
    <property type="project" value="TreeGrafter"/>
</dbReference>
<evidence type="ECO:0000256" key="4">
    <source>
        <dbReference type="SAM" id="MobiDB-lite"/>
    </source>
</evidence>
<protein>
    <submittedName>
        <fullName evidence="5">Uncharacterized protein</fullName>
    </submittedName>
</protein>
<dbReference type="RefSeq" id="XP_018988169.1">
    <property type="nucleotide sequence ID" value="XM_019127598.1"/>
</dbReference>
<dbReference type="InterPro" id="IPR007133">
    <property type="entry name" value="RNA_pol_II-assoc_Paf1"/>
</dbReference>
<evidence type="ECO:0000256" key="2">
    <source>
        <dbReference type="ARBA" id="ARBA00007560"/>
    </source>
</evidence>
<evidence type="ECO:0000313" key="6">
    <source>
        <dbReference type="Proteomes" id="UP000094336"/>
    </source>
</evidence>
<organism evidence="5 6">
    <name type="scientific">Babjeviella inositovora NRRL Y-12698</name>
    <dbReference type="NCBI Taxonomy" id="984486"/>
    <lineage>
        <taxon>Eukaryota</taxon>
        <taxon>Fungi</taxon>
        <taxon>Dikarya</taxon>
        <taxon>Ascomycota</taxon>
        <taxon>Saccharomycotina</taxon>
        <taxon>Pichiomycetes</taxon>
        <taxon>Serinales incertae sedis</taxon>
        <taxon>Babjeviella</taxon>
    </lineage>
</organism>
<dbReference type="GO" id="GO:0003682">
    <property type="term" value="F:chromatin binding"/>
    <property type="evidence" value="ECO:0007669"/>
    <property type="project" value="TreeGrafter"/>
</dbReference>